<sequence>MAKSSNAFRCDLTTQCDAPELFAQGSAGVCPPHLFGNHPPLTYTCRISPHPFPDAHRVTCHLCQQQPNTHPHGREQKAEQTVGPSCRRRRISELDS</sequence>
<evidence type="ECO:0000313" key="3">
    <source>
        <dbReference type="Proteomes" id="UP001054837"/>
    </source>
</evidence>
<dbReference type="AlphaFoldDB" id="A0AAV4UG42"/>
<accession>A0AAV4UG42</accession>
<keyword evidence="3" id="KW-1185">Reference proteome</keyword>
<evidence type="ECO:0000313" key="2">
    <source>
        <dbReference type="EMBL" id="GIY56731.1"/>
    </source>
</evidence>
<organism evidence="2 3">
    <name type="scientific">Caerostris darwini</name>
    <dbReference type="NCBI Taxonomy" id="1538125"/>
    <lineage>
        <taxon>Eukaryota</taxon>
        <taxon>Metazoa</taxon>
        <taxon>Ecdysozoa</taxon>
        <taxon>Arthropoda</taxon>
        <taxon>Chelicerata</taxon>
        <taxon>Arachnida</taxon>
        <taxon>Araneae</taxon>
        <taxon>Araneomorphae</taxon>
        <taxon>Entelegynae</taxon>
        <taxon>Araneoidea</taxon>
        <taxon>Araneidae</taxon>
        <taxon>Caerostris</taxon>
    </lineage>
</organism>
<evidence type="ECO:0000256" key="1">
    <source>
        <dbReference type="SAM" id="MobiDB-lite"/>
    </source>
</evidence>
<proteinExistence type="predicted"/>
<protein>
    <submittedName>
        <fullName evidence="2">Uncharacterized protein</fullName>
    </submittedName>
</protein>
<name>A0AAV4UG42_9ARAC</name>
<dbReference type="EMBL" id="BPLQ01011220">
    <property type="protein sequence ID" value="GIY56731.1"/>
    <property type="molecule type" value="Genomic_DNA"/>
</dbReference>
<gene>
    <name evidence="2" type="ORF">CDAR_235931</name>
</gene>
<comment type="caution">
    <text evidence="2">The sequence shown here is derived from an EMBL/GenBank/DDBJ whole genome shotgun (WGS) entry which is preliminary data.</text>
</comment>
<reference evidence="2 3" key="1">
    <citation type="submission" date="2021-06" db="EMBL/GenBank/DDBJ databases">
        <title>Caerostris darwini draft genome.</title>
        <authorList>
            <person name="Kono N."/>
            <person name="Arakawa K."/>
        </authorList>
    </citation>
    <scope>NUCLEOTIDE SEQUENCE [LARGE SCALE GENOMIC DNA]</scope>
</reference>
<dbReference type="Proteomes" id="UP001054837">
    <property type="component" value="Unassembled WGS sequence"/>
</dbReference>
<feature type="region of interest" description="Disordered" evidence="1">
    <location>
        <begin position="66"/>
        <end position="96"/>
    </location>
</feature>